<evidence type="ECO:0000313" key="2">
    <source>
        <dbReference type="EMBL" id="KJF42233.1"/>
    </source>
</evidence>
<dbReference type="Proteomes" id="UP000032544">
    <property type="component" value="Unassembled WGS sequence"/>
</dbReference>
<dbReference type="STRING" id="1544798.LH29_20785"/>
<dbReference type="Pfam" id="PF13376">
    <property type="entry name" value="OmdA"/>
    <property type="match status" value="1"/>
</dbReference>
<keyword evidence="3" id="KW-1185">Reference proteome</keyword>
<feature type="domain" description="YdhG-like" evidence="1">
    <location>
        <begin position="18"/>
        <end position="113"/>
    </location>
</feature>
<organism evidence="2 3">
    <name type="scientific">Draconibacterium sediminis</name>
    <dbReference type="NCBI Taxonomy" id="1544798"/>
    <lineage>
        <taxon>Bacteria</taxon>
        <taxon>Pseudomonadati</taxon>
        <taxon>Bacteroidota</taxon>
        <taxon>Bacteroidia</taxon>
        <taxon>Marinilabiliales</taxon>
        <taxon>Prolixibacteraceae</taxon>
        <taxon>Draconibacterium</taxon>
    </lineage>
</organism>
<comment type="caution">
    <text evidence="2">The sequence shown here is derived from an EMBL/GenBank/DDBJ whole genome shotgun (WGS) entry which is preliminary data.</text>
</comment>
<protein>
    <recommendedName>
        <fullName evidence="1">YdhG-like domain-containing protein</fullName>
    </recommendedName>
</protein>
<reference evidence="2 3" key="1">
    <citation type="submission" date="2014-09" db="EMBL/GenBank/DDBJ databases">
        <title>Draft Genome Sequence of Draconibacterium sp. JN14CK-3.</title>
        <authorList>
            <person name="Dong C."/>
            <person name="Lai Q."/>
            <person name="Shao Z."/>
        </authorList>
    </citation>
    <scope>NUCLEOTIDE SEQUENCE [LARGE SCALE GENOMIC DNA]</scope>
    <source>
        <strain evidence="2 3">JN14CK-3</strain>
    </source>
</reference>
<dbReference type="SUPFAM" id="SSF159888">
    <property type="entry name" value="YdhG-like"/>
    <property type="match status" value="1"/>
</dbReference>
<gene>
    <name evidence="2" type="ORF">LH29_20785</name>
</gene>
<evidence type="ECO:0000313" key="3">
    <source>
        <dbReference type="Proteomes" id="UP000032544"/>
    </source>
</evidence>
<dbReference type="PATRIC" id="fig|1544798.3.peg.4332"/>
<proteinExistence type="predicted"/>
<sequence length="198" mass="22841">MPQAKTVDEYILNARSRQGILMVLHDLLIATELSGTIKWGAPCYTINGKNVVGLGVFKEHVAIWFFQGALLKDEAKVLINAQNDKTKALRQWRFVTADDIDAEMLIAYVQEAIFNEKQNKRVKINRNKKLIIPPELEEAFNQDNHLKLSFQEFTPGKQREFADYIAHAKQEKTRKSRLQKIIPMINNNIGLNDKYRNC</sequence>
<name>A0A0D8J8Y4_9BACT</name>
<dbReference type="Pfam" id="PF08818">
    <property type="entry name" value="DUF1801"/>
    <property type="match status" value="1"/>
</dbReference>
<accession>A0A0D8J8Y4</accession>
<dbReference type="Gene3D" id="3.90.1150.200">
    <property type="match status" value="1"/>
</dbReference>
<dbReference type="AlphaFoldDB" id="A0A0D8J8Y4"/>
<dbReference type="RefSeq" id="WP_045033023.1">
    <property type="nucleotide sequence ID" value="NZ_JRHC01000006.1"/>
</dbReference>
<dbReference type="EMBL" id="JRHC01000006">
    <property type="protein sequence ID" value="KJF42233.1"/>
    <property type="molecule type" value="Genomic_DNA"/>
</dbReference>
<dbReference type="PIRSF" id="PIRSF021308">
    <property type="entry name" value="UCP021308"/>
    <property type="match status" value="1"/>
</dbReference>
<evidence type="ECO:0000259" key="1">
    <source>
        <dbReference type="Pfam" id="PF08818"/>
    </source>
</evidence>
<dbReference type="OrthoDB" id="9800461at2"/>
<dbReference type="InterPro" id="IPR016786">
    <property type="entry name" value="YdeI_bac"/>
</dbReference>
<dbReference type="InterPro" id="IPR014922">
    <property type="entry name" value="YdhG-like"/>
</dbReference>